<evidence type="ECO:0000313" key="3">
    <source>
        <dbReference type="Proteomes" id="UP000000328"/>
    </source>
</evidence>
<dbReference type="EMBL" id="CP002000">
    <property type="protein sequence ID" value="ADJ48356.1"/>
    <property type="molecule type" value="Genomic_DNA"/>
</dbReference>
<reference evidence="2 3" key="1">
    <citation type="journal article" date="2010" name="Cell Res.">
        <title>Complete genome sequence of the rifamycin SV-producing Amycolatopsis mediterranei U32 revealed its genetic characteristics in phylogeny and metabolism.</title>
        <authorList>
            <person name="Zhao W."/>
            <person name="Zhong Y."/>
            <person name="Yuan H."/>
            <person name="Wang J."/>
            <person name="Zheng H."/>
            <person name="Wang Y."/>
            <person name="Cen X."/>
            <person name="Xu F."/>
            <person name="Bai J."/>
            <person name="Han X."/>
            <person name="Lu G."/>
            <person name="Zhu Y."/>
            <person name="Shao Z."/>
            <person name="Yan H."/>
            <person name="Li C."/>
            <person name="Peng N."/>
            <person name="Zhang Z."/>
            <person name="Zhang Y."/>
            <person name="Lin W."/>
            <person name="Fan Y."/>
            <person name="Qin Z."/>
            <person name="Hu Y."/>
            <person name="Zhu B."/>
            <person name="Wang S."/>
            <person name="Ding X."/>
            <person name="Zhao G.P."/>
        </authorList>
    </citation>
    <scope>NUCLEOTIDE SEQUENCE [LARGE SCALE GENOMIC DNA]</scope>
    <source>
        <strain evidence="3">U-32</strain>
    </source>
</reference>
<feature type="compositionally biased region" description="Basic and acidic residues" evidence="1">
    <location>
        <begin position="113"/>
        <end position="126"/>
    </location>
</feature>
<dbReference type="AlphaFoldDB" id="A0A0H3DCD2"/>
<evidence type="ECO:0000313" key="2">
    <source>
        <dbReference type="EMBL" id="ADJ48356.1"/>
    </source>
</evidence>
<sequence length="139" mass="14859">MNNFDPASAGMPEIARRAAEAKARLQRVSATATSADGAVTVTVNTAGALQELSFGPRADELPRTRLAQAVLAAARRAQLDAAQQLTGIMAPVIGERSEAMEFLKEQIPAPEVPEERTGEPRRKPPSDDDFGNPILRRGL</sequence>
<dbReference type="GO" id="GO:0003677">
    <property type="term" value="F:DNA binding"/>
    <property type="evidence" value="ECO:0007669"/>
    <property type="project" value="InterPro"/>
</dbReference>
<protein>
    <recommendedName>
        <fullName evidence="4">YbaB/EbfC DNA-binding family protein</fullName>
    </recommendedName>
</protein>
<name>A0A0H3DCD2_AMYMU</name>
<dbReference type="Proteomes" id="UP000000328">
    <property type="component" value="Chromosome"/>
</dbReference>
<dbReference type="eggNOG" id="COG0718">
    <property type="taxonomic scope" value="Bacteria"/>
</dbReference>
<evidence type="ECO:0008006" key="4">
    <source>
        <dbReference type="Google" id="ProtNLM"/>
    </source>
</evidence>
<dbReference type="Gene3D" id="3.30.1310.10">
    <property type="entry name" value="Nucleoid-associated protein YbaB-like domain"/>
    <property type="match status" value="1"/>
</dbReference>
<gene>
    <name evidence="2" type="ordered locus">AMED_6630</name>
</gene>
<dbReference type="InterPro" id="IPR004401">
    <property type="entry name" value="YbaB/EbfC"/>
</dbReference>
<dbReference type="GeneID" id="92874281"/>
<accession>A0A0H3DCD2</accession>
<dbReference type="PATRIC" id="fig|749927.5.peg.6897"/>
<dbReference type="SUPFAM" id="SSF82607">
    <property type="entry name" value="YbaB-like"/>
    <property type="match status" value="1"/>
</dbReference>
<dbReference type="RefSeq" id="WP_013228405.1">
    <property type="nucleotide sequence ID" value="NC_014318.1"/>
</dbReference>
<dbReference type="OrthoDB" id="3636440at2"/>
<dbReference type="HOGENOM" id="CLU_1840928_0_0_11"/>
<proteinExistence type="predicted"/>
<dbReference type="InterPro" id="IPR036894">
    <property type="entry name" value="YbaB-like_sf"/>
</dbReference>
<organism evidence="2 3">
    <name type="scientific">Amycolatopsis mediterranei (strain U-32)</name>
    <dbReference type="NCBI Taxonomy" id="749927"/>
    <lineage>
        <taxon>Bacteria</taxon>
        <taxon>Bacillati</taxon>
        <taxon>Actinomycetota</taxon>
        <taxon>Actinomycetes</taxon>
        <taxon>Pseudonocardiales</taxon>
        <taxon>Pseudonocardiaceae</taxon>
        <taxon>Amycolatopsis</taxon>
    </lineage>
</organism>
<evidence type="ECO:0000256" key="1">
    <source>
        <dbReference type="SAM" id="MobiDB-lite"/>
    </source>
</evidence>
<feature type="region of interest" description="Disordered" evidence="1">
    <location>
        <begin position="104"/>
        <end position="139"/>
    </location>
</feature>
<dbReference type="Pfam" id="PF02575">
    <property type="entry name" value="YbaB_DNA_bd"/>
    <property type="match status" value="1"/>
</dbReference>
<dbReference type="KEGG" id="amd:AMED_6630"/>